<dbReference type="SUPFAM" id="SSF55424">
    <property type="entry name" value="FAD/NAD-linked reductases, dimerisation (C-terminal) domain"/>
    <property type="match status" value="1"/>
</dbReference>
<dbReference type="Gene3D" id="3.30.390.30">
    <property type="match status" value="1"/>
</dbReference>
<evidence type="ECO:0000256" key="4">
    <source>
        <dbReference type="ARBA" id="ARBA00022827"/>
    </source>
</evidence>
<comment type="caution">
    <text evidence="13">The sequence shown here is derived from an EMBL/GenBank/DDBJ whole genome shotgun (WGS) entry which is preliminary data.</text>
</comment>
<dbReference type="InterPro" id="IPR004099">
    <property type="entry name" value="Pyr_nucl-diS_OxRdtase_dimer"/>
</dbReference>
<keyword evidence="14" id="KW-1185">Reference proteome</keyword>
<dbReference type="InterPro" id="IPR050260">
    <property type="entry name" value="FAD-bd_OxRdtase"/>
</dbReference>
<dbReference type="Proteomes" id="UP000434409">
    <property type="component" value="Unassembled WGS sequence"/>
</dbReference>
<dbReference type="EMBL" id="VULY01000018">
    <property type="protein sequence ID" value="MSR93687.1"/>
    <property type="molecule type" value="Genomic_DNA"/>
</dbReference>
<keyword evidence="6" id="KW-0520">NAD</keyword>
<dbReference type="GO" id="GO:0016491">
    <property type="term" value="F:oxidoreductase activity"/>
    <property type="evidence" value="ECO:0007669"/>
    <property type="project" value="UniProtKB-KW"/>
</dbReference>
<keyword evidence="7" id="KW-0676">Redox-active center</keyword>
<dbReference type="Gene3D" id="3.50.50.60">
    <property type="entry name" value="FAD/NAD(P)-binding domain"/>
    <property type="match status" value="2"/>
</dbReference>
<dbReference type="NCBIfam" id="NF046103">
    <property type="entry name" value="NOXase_Strep"/>
    <property type="match status" value="1"/>
</dbReference>
<dbReference type="Pfam" id="PF07992">
    <property type="entry name" value="Pyr_redox_2"/>
    <property type="match status" value="1"/>
</dbReference>
<dbReference type="Pfam" id="PF02852">
    <property type="entry name" value="Pyr_redox_dim"/>
    <property type="match status" value="1"/>
</dbReference>
<keyword evidence="4" id="KW-0274">FAD</keyword>
<reference evidence="13 14" key="1">
    <citation type="submission" date="2019-08" db="EMBL/GenBank/DDBJ databases">
        <title>In-depth cultivation of the pig gut microbiome towards novel bacterial diversity and tailored functional studies.</title>
        <authorList>
            <person name="Wylensek D."/>
            <person name="Hitch T.C.A."/>
            <person name="Clavel T."/>
        </authorList>
    </citation>
    <scope>NUCLEOTIDE SEQUENCE [LARGE SCALE GENOMIC DNA]</scope>
    <source>
        <strain evidence="13 14">68-1-5</strain>
    </source>
</reference>
<accession>A0A6N7V0L8</accession>
<sequence length="484" mass="53861">MIFLSIFHKFLLHFPHFFYIIKKITIENSYYYLYQIRKGVIQLKTVIIGTNHAGIAAANTLLDTYKDQEVVMIDRNTNLSYLGCGTALWVGRQIESYENLFYTNEKAFAEKGAKIHMETSVTEVDFQNKVVCCEKANGSKFQESYDKLILATGSLPISPKIDGHDLDGIHFLKLFQEGQAVDAELSKEEVQTVAVIGAGYIGVEIAEAAKRRGKNVLLFDVESTSLASYYDEWFSKDMDENLKKHEIDLHLGERATAYLGEERVQTLVTDKGSYAVDLVINAIGFLPNNALGKDHLKLFKNGAYLVDRHQQTSDPDVYAIGDCANVYSNALQQPAYIALATNAVRSGIVAAHNIGGTPLESIGVQGSNGISIFGYHMVSTGLSVKAAEKFGLSVKYTDFEDLQRPGFMTHNANVKIRIVYETSSRRVVGAQMASFEDISMGIHMFSLAIEEGVTIDKLKLLDIFFLPHFNQPYNYITMAALSAE</sequence>
<evidence type="ECO:0000259" key="11">
    <source>
        <dbReference type="Pfam" id="PF02852"/>
    </source>
</evidence>
<comment type="catalytic activity">
    <reaction evidence="10">
        <text>2 NADH + O2 + 2 H(+) = 2 NAD(+) + 2 H2O</text>
        <dbReference type="Rhea" id="RHEA:37799"/>
        <dbReference type="ChEBI" id="CHEBI:15377"/>
        <dbReference type="ChEBI" id="CHEBI:15378"/>
        <dbReference type="ChEBI" id="CHEBI:15379"/>
        <dbReference type="ChEBI" id="CHEBI:57540"/>
        <dbReference type="ChEBI" id="CHEBI:57945"/>
        <dbReference type="EC" id="1.6.3.4"/>
    </reaction>
</comment>
<feature type="domain" description="FAD/NAD(P)-binding" evidence="12">
    <location>
        <begin position="44"/>
        <end position="347"/>
    </location>
</feature>
<dbReference type="EC" id="1.6.3.4" evidence="8"/>
<evidence type="ECO:0000256" key="3">
    <source>
        <dbReference type="ARBA" id="ARBA00022630"/>
    </source>
</evidence>
<keyword evidence="3" id="KW-0285">Flavoprotein</keyword>
<evidence type="ECO:0000256" key="10">
    <source>
        <dbReference type="ARBA" id="ARBA00047360"/>
    </source>
</evidence>
<evidence type="ECO:0000259" key="12">
    <source>
        <dbReference type="Pfam" id="PF07992"/>
    </source>
</evidence>
<evidence type="ECO:0000256" key="6">
    <source>
        <dbReference type="ARBA" id="ARBA00023027"/>
    </source>
</evidence>
<comment type="cofactor">
    <cofactor evidence="1">
        <name>FAD</name>
        <dbReference type="ChEBI" id="CHEBI:57692"/>
    </cofactor>
</comment>
<evidence type="ECO:0000313" key="14">
    <source>
        <dbReference type="Proteomes" id="UP000434409"/>
    </source>
</evidence>
<dbReference type="SUPFAM" id="SSF51905">
    <property type="entry name" value="FAD/NAD(P)-binding domain"/>
    <property type="match status" value="1"/>
</dbReference>
<dbReference type="InterPro" id="IPR023753">
    <property type="entry name" value="FAD/NAD-binding_dom"/>
</dbReference>
<keyword evidence="5" id="KW-0560">Oxidoreductase</keyword>
<dbReference type="PRINTS" id="PR00368">
    <property type="entry name" value="FADPNR"/>
</dbReference>
<protein>
    <recommendedName>
        <fullName evidence="9">NADH oxidase</fullName>
        <ecNumber evidence="8">1.6.3.4</ecNumber>
    </recommendedName>
</protein>
<organism evidence="13 14">
    <name type="scientific">Suipraeoptans intestinalis</name>
    <dbReference type="NCBI Taxonomy" id="2606628"/>
    <lineage>
        <taxon>Bacteria</taxon>
        <taxon>Bacillati</taxon>
        <taxon>Bacillota</taxon>
        <taxon>Clostridia</taxon>
        <taxon>Lachnospirales</taxon>
        <taxon>Lachnospiraceae</taxon>
        <taxon>Suipraeoptans</taxon>
    </lineage>
</organism>
<dbReference type="InterPro" id="IPR058076">
    <property type="entry name" value="NOXase"/>
</dbReference>
<dbReference type="InterPro" id="IPR036188">
    <property type="entry name" value="FAD/NAD-bd_sf"/>
</dbReference>
<evidence type="ECO:0000256" key="8">
    <source>
        <dbReference type="ARBA" id="ARBA00039092"/>
    </source>
</evidence>
<evidence type="ECO:0000256" key="9">
    <source>
        <dbReference type="ARBA" id="ARBA00039201"/>
    </source>
</evidence>
<dbReference type="PANTHER" id="PTHR43429:SF1">
    <property type="entry name" value="NAD(P)H SULFUR OXIDOREDUCTASE (COA-DEPENDENT)"/>
    <property type="match status" value="1"/>
</dbReference>
<feature type="domain" description="Pyridine nucleotide-disulphide oxidoreductase dimerisation" evidence="11">
    <location>
        <begin position="375"/>
        <end position="470"/>
    </location>
</feature>
<evidence type="ECO:0000313" key="13">
    <source>
        <dbReference type="EMBL" id="MSR93687.1"/>
    </source>
</evidence>
<dbReference type="InterPro" id="IPR016156">
    <property type="entry name" value="FAD/NAD-linked_Rdtase_dimer_sf"/>
</dbReference>
<proteinExistence type="inferred from homology"/>
<dbReference type="PANTHER" id="PTHR43429">
    <property type="entry name" value="PYRIDINE NUCLEOTIDE-DISULFIDE OXIDOREDUCTASE DOMAIN-CONTAINING"/>
    <property type="match status" value="1"/>
</dbReference>
<evidence type="ECO:0000256" key="5">
    <source>
        <dbReference type="ARBA" id="ARBA00023002"/>
    </source>
</evidence>
<dbReference type="PRINTS" id="PR00411">
    <property type="entry name" value="PNDRDTASEI"/>
</dbReference>
<gene>
    <name evidence="13" type="ORF">FYJ34_05275</name>
</gene>
<evidence type="ECO:0000256" key="2">
    <source>
        <dbReference type="ARBA" id="ARBA00009130"/>
    </source>
</evidence>
<comment type="similarity">
    <text evidence="2">Belongs to the class-III pyridine nucleotide-disulfide oxidoreductase family.</text>
</comment>
<name>A0A6N7V0L8_9FIRM</name>
<evidence type="ECO:0000256" key="1">
    <source>
        <dbReference type="ARBA" id="ARBA00001974"/>
    </source>
</evidence>
<dbReference type="AlphaFoldDB" id="A0A6N7V0L8"/>
<evidence type="ECO:0000256" key="7">
    <source>
        <dbReference type="ARBA" id="ARBA00023284"/>
    </source>
</evidence>